<dbReference type="AlphaFoldDB" id="A0A238K503"/>
<sequence>MTRPARKDIAVAFGLVGILTAFALVVFGDLRELHDPWTGPIGVVIIAGPSAWMAGFLFGGMFGQQGAMGWGLALLGACLSTLLGAAIGGTIVLPLFGTIIAPFALLDQAIAHPTIALVWLCLMAVLHLALLKSKG</sequence>
<accession>A0A238K503</accession>
<feature type="transmembrane region" description="Helical" evidence="1">
    <location>
        <begin position="9"/>
        <end position="27"/>
    </location>
</feature>
<gene>
    <name evidence="2" type="ORF">OCA8868_01635</name>
</gene>
<feature type="transmembrane region" description="Helical" evidence="1">
    <location>
        <begin position="71"/>
        <end position="104"/>
    </location>
</feature>
<dbReference type="RefSeq" id="WP_093996029.1">
    <property type="nucleotide sequence ID" value="NZ_FXYD01000002.1"/>
</dbReference>
<name>A0A238K503_9RHOB</name>
<keyword evidence="3" id="KW-1185">Reference proteome</keyword>
<evidence type="ECO:0000313" key="3">
    <source>
        <dbReference type="Proteomes" id="UP000203464"/>
    </source>
</evidence>
<keyword evidence="1" id="KW-0812">Transmembrane</keyword>
<feature type="transmembrane region" description="Helical" evidence="1">
    <location>
        <begin position="39"/>
        <end position="59"/>
    </location>
</feature>
<evidence type="ECO:0000313" key="2">
    <source>
        <dbReference type="EMBL" id="SMX37991.1"/>
    </source>
</evidence>
<protein>
    <submittedName>
        <fullName evidence="2">Uncharacterized protein</fullName>
    </submittedName>
</protein>
<dbReference type="EMBL" id="FXYD01000002">
    <property type="protein sequence ID" value="SMX37991.1"/>
    <property type="molecule type" value="Genomic_DNA"/>
</dbReference>
<dbReference type="Proteomes" id="UP000203464">
    <property type="component" value="Unassembled WGS sequence"/>
</dbReference>
<organism evidence="2 3">
    <name type="scientific">Octadecabacter ascidiaceicola</name>
    <dbReference type="NCBI Taxonomy" id="1655543"/>
    <lineage>
        <taxon>Bacteria</taxon>
        <taxon>Pseudomonadati</taxon>
        <taxon>Pseudomonadota</taxon>
        <taxon>Alphaproteobacteria</taxon>
        <taxon>Rhodobacterales</taxon>
        <taxon>Roseobacteraceae</taxon>
        <taxon>Octadecabacter</taxon>
    </lineage>
</organism>
<dbReference type="OrthoDB" id="7865740at2"/>
<keyword evidence="1" id="KW-1133">Transmembrane helix</keyword>
<reference evidence="3" key="1">
    <citation type="submission" date="2017-05" db="EMBL/GenBank/DDBJ databases">
        <authorList>
            <person name="Rodrigo-Torres L."/>
            <person name="Arahal R. D."/>
            <person name="Lucena T."/>
        </authorList>
    </citation>
    <scope>NUCLEOTIDE SEQUENCE [LARGE SCALE GENOMIC DNA]</scope>
    <source>
        <strain evidence="3">CECT 8868</strain>
    </source>
</reference>
<proteinExistence type="predicted"/>
<keyword evidence="1" id="KW-0472">Membrane</keyword>
<feature type="transmembrane region" description="Helical" evidence="1">
    <location>
        <begin position="110"/>
        <end position="131"/>
    </location>
</feature>
<evidence type="ECO:0000256" key="1">
    <source>
        <dbReference type="SAM" id="Phobius"/>
    </source>
</evidence>